<gene>
    <name evidence="2" type="ORF">EBH_0042230</name>
</gene>
<dbReference type="AlphaFoldDB" id="U6LD05"/>
<feature type="chain" id="PRO_5004672417" description="SAG family member" evidence="1">
    <location>
        <begin position="25"/>
        <end position="187"/>
    </location>
</feature>
<sequence length="187" mass="20275">MAPLYTVAAAVCLVALSELRQVAADQTTYKLKAQDVTEDAYFAVNLARNGRLPVHIKVVAEDKELVSELTEKVNTEGAGLPARDVTEESCKPLINSENFKEMFHHAFDYSAEADAKPNYRQTLQEALKAGLALFNEDYFTGLIARTTELADMTEEDLKAPTNDGTAATAVPTVIFAGLVAMLTGMSV</sequence>
<organism evidence="2 3">
    <name type="scientific">Eimeria brunetti</name>
    <dbReference type="NCBI Taxonomy" id="51314"/>
    <lineage>
        <taxon>Eukaryota</taxon>
        <taxon>Sar</taxon>
        <taxon>Alveolata</taxon>
        <taxon>Apicomplexa</taxon>
        <taxon>Conoidasida</taxon>
        <taxon>Coccidia</taxon>
        <taxon>Eucoccidiorida</taxon>
        <taxon>Eimeriorina</taxon>
        <taxon>Eimeriidae</taxon>
        <taxon>Eimeria</taxon>
    </lineage>
</organism>
<reference evidence="2" key="2">
    <citation type="submission" date="2013-10" db="EMBL/GenBank/DDBJ databases">
        <authorList>
            <person name="Aslett M."/>
        </authorList>
    </citation>
    <scope>NUCLEOTIDE SEQUENCE [LARGE SCALE GENOMIC DNA]</scope>
    <source>
        <strain evidence="2">Houghton</strain>
    </source>
</reference>
<dbReference type="OrthoDB" id="350808at2759"/>
<evidence type="ECO:0008006" key="4">
    <source>
        <dbReference type="Google" id="ProtNLM"/>
    </source>
</evidence>
<keyword evidence="1" id="KW-0732">Signal</keyword>
<evidence type="ECO:0000313" key="3">
    <source>
        <dbReference type="Proteomes" id="UP000030750"/>
    </source>
</evidence>
<evidence type="ECO:0000313" key="2">
    <source>
        <dbReference type="EMBL" id="CDJ45645.1"/>
    </source>
</evidence>
<proteinExistence type="predicted"/>
<reference evidence="2" key="1">
    <citation type="submission" date="2013-10" db="EMBL/GenBank/DDBJ databases">
        <title>Genomic analysis of the causative agents of coccidiosis in chickens.</title>
        <authorList>
            <person name="Reid A.J."/>
            <person name="Blake D."/>
            <person name="Billington K."/>
            <person name="Browne H."/>
            <person name="Dunn M."/>
            <person name="Hung S."/>
            <person name="Kawahara F."/>
            <person name="Miranda-Saavedra D."/>
            <person name="Mourier T."/>
            <person name="Nagra H."/>
            <person name="Otto T.D."/>
            <person name="Rawlings N."/>
            <person name="Sanchez A."/>
            <person name="Sanders M."/>
            <person name="Subramaniam C."/>
            <person name="Tay Y."/>
            <person name="Dear P."/>
            <person name="Doerig C."/>
            <person name="Gruber A."/>
            <person name="Parkinson J."/>
            <person name="Shirley M."/>
            <person name="Wan K.L."/>
            <person name="Berriman M."/>
            <person name="Tomley F."/>
            <person name="Pain A."/>
        </authorList>
    </citation>
    <scope>NUCLEOTIDE SEQUENCE [LARGE SCALE GENOMIC DNA]</scope>
    <source>
        <strain evidence="2">Houghton</strain>
    </source>
</reference>
<name>U6LD05_9EIME</name>
<dbReference type="Proteomes" id="UP000030750">
    <property type="component" value="Unassembled WGS sequence"/>
</dbReference>
<feature type="signal peptide" evidence="1">
    <location>
        <begin position="1"/>
        <end position="24"/>
    </location>
</feature>
<dbReference type="VEuPathDB" id="ToxoDB:EBH_0042230"/>
<dbReference type="EMBL" id="HG710173">
    <property type="protein sequence ID" value="CDJ45645.1"/>
    <property type="molecule type" value="Genomic_DNA"/>
</dbReference>
<evidence type="ECO:0000256" key="1">
    <source>
        <dbReference type="SAM" id="SignalP"/>
    </source>
</evidence>
<accession>U6LD05</accession>
<protein>
    <recommendedName>
        <fullName evidence="4">SAG family member</fullName>
    </recommendedName>
</protein>
<keyword evidence="3" id="KW-1185">Reference proteome</keyword>